<dbReference type="SUPFAM" id="SSF51395">
    <property type="entry name" value="FMN-linked oxidoreductases"/>
    <property type="match status" value="1"/>
</dbReference>
<dbReference type="Gene3D" id="3.20.20.70">
    <property type="entry name" value="Aldolase class I"/>
    <property type="match status" value="1"/>
</dbReference>
<dbReference type="InterPro" id="IPR035587">
    <property type="entry name" value="DUS-like_FMN-bd"/>
</dbReference>
<dbReference type="InterPro" id="IPR018517">
    <property type="entry name" value="tRNA_hU_synthase_CS"/>
</dbReference>
<keyword evidence="10" id="KW-1185">Reference proteome</keyword>
<keyword evidence="2" id="KW-0285">Flavoprotein</keyword>
<keyword evidence="6 9" id="KW-0560">Oxidoreductase</keyword>
<dbReference type="OrthoDB" id="9764501at2"/>
<organism evidence="9 10">
    <name type="scientific">Rohdeia mirabilis</name>
    <dbReference type="NCBI Taxonomy" id="2528008"/>
    <lineage>
        <taxon>Bacteria</taxon>
        <taxon>Pseudomonadati</taxon>
        <taxon>Planctomycetota</taxon>
        <taxon>Planctomycetia</taxon>
        <taxon>Planctomycetia incertae sedis</taxon>
        <taxon>Rohdeia</taxon>
    </lineage>
</organism>
<gene>
    <name evidence="9" type="primary">dusC_2</name>
    <name evidence="9" type="ORF">Pla163_21630</name>
</gene>
<evidence type="ECO:0000256" key="3">
    <source>
        <dbReference type="ARBA" id="ARBA00022643"/>
    </source>
</evidence>
<evidence type="ECO:0000313" key="9">
    <source>
        <dbReference type="EMBL" id="QDU85039.1"/>
    </source>
</evidence>
<keyword evidence="5" id="KW-0521">NADP</keyword>
<dbReference type="EMBL" id="CP036290">
    <property type="protein sequence ID" value="QDU85039.1"/>
    <property type="molecule type" value="Genomic_DNA"/>
</dbReference>
<evidence type="ECO:0000256" key="6">
    <source>
        <dbReference type="ARBA" id="ARBA00023002"/>
    </source>
</evidence>
<evidence type="ECO:0000256" key="7">
    <source>
        <dbReference type="SAM" id="MobiDB-lite"/>
    </source>
</evidence>
<dbReference type="GO" id="GO:0050660">
    <property type="term" value="F:flavin adenine dinucleotide binding"/>
    <property type="evidence" value="ECO:0007669"/>
    <property type="project" value="InterPro"/>
</dbReference>
<dbReference type="PROSITE" id="PS01136">
    <property type="entry name" value="UPF0034"/>
    <property type="match status" value="1"/>
</dbReference>
<dbReference type="Pfam" id="PF01207">
    <property type="entry name" value="Dus"/>
    <property type="match status" value="1"/>
</dbReference>
<keyword evidence="4" id="KW-0819">tRNA processing</keyword>
<dbReference type="InterPro" id="IPR004652">
    <property type="entry name" value="DusB-like"/>
</dbReference>
<name>A0A518D0Q8_9BACT</name>
<keyword evidence="3" id="KW-0288">FMN</keyword>
<dbReference type="EC" id="1.-.-.-" evidence="9"/>
<reference evidence="9 10" key="1">
    <citation type="submission" date="2019-02" db="EMBL/GenBank/DDBJ databases">
        <title>Deep-cultivation of Planctomycetes and their phenomic and genomic characterization uncovers novel biology.</title>
        <authorList>
            <person name="Wiegand S."/>
            <person name="Jogler M."/>
            <person name="Boedeker C."/>
            <person name="Pinto D."/>
            <person name="Vollmers J."/>
            <person name="Rivas-Marin E."/>
            <person name="Kohn T."/>
            <person name="Peeters S.H."/>
            <person name="Heuer A."/>
            <person name="Rast P."/>
            <person name="Oberbeckmann S."/>
            <person name="Bunk B."/>
            <person name="Jeske O."/>
            <person name="Meyerdierks A."/>
            <person name="Storesund J.E."/>
            <person name="Kallscheuer N."/>
            <person name="Luecker S."/>
            <person name="Lage O.M."/>
            <person name="Pohl T."/>
            <person name="Merkel B.J."/>
            <person name="Hornburger P."/>
            <person name="Mueller R.-W."/>
            <person name="Bruemmer F."/>
            <person name="Labrenz M."/>
            <person name="Spormann A.M."/>
            <person name="Op den Camp H."/>
            <person name="Overmann J."/>
            <person name="Amann R."/>
            <person name="Jetten M.S.M."/>
            <person name="Mascher T."/>
            <person name="Medema M.H."/>
            <person name="Devos D.P."/>
            <person name="Kaster A.-K."/>
            <person name="Ovreas L."/>
            <person name="Rohde M."/>
            <person name="Galperin M.Y."/>
            <person name="Jogler C."/>
        </authorList>
    </citation>
    <scope>NUCLEOTIDE SEQUENCE [LARGE SCALE GENOMIC DNA]</scope>
    <source>
        <strain evidence="9 10">Pla163</strain>
    </source>
</reference>
<evidence type="ECO:0000313" key="10">
    <source>
        <dbReference type="Proteomes" id="UP000319342"/>
    </source>
</evidence>
<evidence type="ECO:0000256" key="4">
    <source>
        <dbReference type="ARBA" id="ARBA00022694"/>
    </source>
</evidence>
<evidence type="ECO:0000256" key="1">
    <source>
        <dbReference type="ARBA" id="ARBA00001917"/>
    </source>
</evidence>
<dbReference type="RefSeq" id="WP_145187647.1">
    <property type="nucleotide sequence ID" value="NZ_CP036290.1"/>
</dbReference>
<evidence type="ECO:0000256" key="5">
    <source>
        <dbReference type="ARBA" id="ARBA00022857"/>
    </source>
</evidence>
<dbReference type="AlphaFoldDB" id="A0A518D0Q8"/>
<dbReference type="GO" id="GO:0017150">
    <property type="term" value="F:tRNA dihydrouridine synthase activity"/>
    <property type="evidence" value="ECO:0007669"/>
    <property type="project" value="InterPro"/>
</dbReference>
<accession>A0A518D0Q8</accession>
<comment type="cofactor">
    <cofactor evidence="1">
        <name>FMN</name>
        <dbReference type="ChEBI" id="CHEBI:58210"/>
    </cofactor>
</comment>
<feature type="domain" description="DUS-like FMN-binding" evidence="8">
    <location>
        <begin position="38"/>
        <end position="334"/>
    </location>
</feature>
<dbReference type="CDD" id="cd02801">
    <property type="entry name" value="DUS_like_FMN"/>
    <property type="match status" value="1"/>
</dbReference>
<dbReference type="GO" id="GO:0003723">
    <property type="term" value="F:RNA binding"/>
    <property type="evidence" value="ECO:0007669"/>
    <property type="project" value="TreeGrafter"/>
</dbReference>
<dbReference type="PANTHER" id="PTHR45846:SF1">
    <property type="entry name" value="TRNA-DIHYDROURIDINE(47) SYNTHASE [NAD(P)(+)]-LIKE"/>
    <property type="match status" value="1"/>
</dbReference>
<dbReference type="InterPro" id="IPR024036">
    <property type="entry name" value="tRNA-dHydroUridine_Synthase_C"/>
</dbReference>
<dbReference type="NCBIfam" id="TIGR00737">
    <property type="entry name" value="nifR3_yhdG"/>
    <property type="match status" value="1"/>
</dbReference>
<dbReference type="InterPro" id="IPR013785">
    <property type="entry name" value="Aldolase_TIM"/>
</dbReference>
<protein>
    <submittedName>
        <fullName evidence="9">tRNA-dihydrouridine synthase C</fullName>
        <ecNumber evidence="9">1.-.-.-</ecNumber>
    </submittedName>
</protein>
<evidence type="ECO:0000256" key="2">
    <source>
        <dbReference type="ARBA" id="ARBA00022630"/>
    </source>
</evidence>
<dbReference type="Proteomes" id="UP000319342">
    <property type="component" value="Chromosome"/>
</dbReference>
<evidence type="ECO:0000259" key="8">
    <source>
        <dbReference type="Pfam" id="PF01207"/>
    </source>
</evidence>
<sequence length="400" mass="43027">MAESRVATALNRDVEVAAPGEFERLAVGPLAVWPPVVLAPMAGVTNYPFRSLCREFGAGLFVSEMITARGFLMGNRLTHLLASSRPDETPRSVQVYGADPIDIGEMVAALVDQGVDHIDMNFGCPVPKVTRSGGGSAIPAKPRLLARLVRAAVRNAGPVPVTIKVRRGVDDGLVTHLSSGRVAQEEGASAIGLHARTAAELYSGEADWDAIGELVASVEIPVLGNGDIWEAWDALRMMRATGCAGVIVGRGCLGRPWLFRELAQVFDGVEPPAPPNLGAILDVMVDHARRLCDFFGDDIGMRQMRKWSAWYTKGFHGSARAREALVRVERLEDMVAAVGALDLDEPFPESALRANRGKGGRTQRVVLPEGYLDDLDDDTPPKAPHTPDEMRAWEQALSGG</sequence>
<dbReference type="Gene3D" id="1.10.1200.80">
    <property type="entry name" value="Putative flavin oxidoreducatase, domain 2"/>
    <property type="match status" value="1"/>
</dbReference>
<dbReference type="PANTHER" id="PTHR45846">
    <property type="entry name" value="TRNA-DIHYDROURIDINE(47) SYNTHASE [NAD(P)(+)]-LIKE"/>
    <property type="match status" value="1"/>
</dbReference>
<proteinExistence type="predicted"/>
<feature type="region of interest" description="Disordered" evidence="7">
    <location>
        <begin position="369"/>
        <end position="400"/>
    </location>
</feature>